<proteinExistence type="predicted"/>
<accession>A0A098TPN8</accession>
<evidence type="ECO:0000313" key="2">
    <source>
        <dbReference type="Proteomes" id="UP000030170"/>
    </source>
</evidence>
<dbReference type="AlphaFoldDB" id="A0A098TPN8"/>
<sequence>MRNQPSEFLNLILSESEDFEKTIISSENFDLLNYKQVCVLGDQLDGLDVTVIYVYRRADELLLSNWQQLAKQGNTDPCSDFFFWHFSRPLRSPILNPCALLDYYRKAFSPRIRILDYETVRQTGDLAQAVLSLVASNVQIPSSPEKVNVSPSVTDSEILRALNVIYSMRHRCSPRNRVLKVLTPAFKKAHGAQFAELGNLIQACTVKVDIGGSYPITTMQRRLSEVYADDIIGTLSSAKVVNSYDVPSSNWLLAPEAVRLITDLYDSAFPN</sequence>
<dbReference type="STRING" id="1497020.DO97_04795"/>
<dbReference type="EMBL" id="JJML01000018">
    <property type="protein sequence ID" value="KGF72798.1"/>
    <property type="molecule type" value="Genomic_DNA"/>
</dbReference>
<organism evidence="1 2">
    <name type="scientific">Neosynechococcus sphagnicola sy1</name>
    <dbReference type="NCBI Taxonomy" id="1497020"/>
    <lineage>
        <taxon>Bacteria</taxon>
        <taxon>Bacillati</taxon>
        <taxon>Cyanobacteriota</taxon>
        <taxon>Cyanophyceae</taxon>
        <taxon>Neosynechococcales</taxon>
        <taxon>Neosynechococcaceae</taxon>
        <taxon>Neosynechococcus</taxon>
    </lineage>
</organism>
<reference evidence="1 2" key="1">
    <citation type="journal article" date="2014" name="Mol. Ecol.">
        <title>Evolution of Synechococcus.</title>
        <authorList>
            <person name="Dvorak P."/>
            <person name="Casamatta D."/>
            <person name="Hasler P."/>
            <person name="Poulickova A."/>
            <person name="Ondrej V."/>
            <person name="Sanges R."/>
        </authorList>
    </citation>
    <scope>NUCLEOTIDE SEQUENCE [LARGE SCALE GENOMIC DNA]</scope>
    <source>
        <strain evidence="1 2">CAUP A 1101</strain>
    </source>
</reference>
<name>A0A098TPN8_9CYAN</name>
<evidence type="ECO:0000313" key="1">
    <source>
        <dbReference type="EMBL" id="KGF72798.1"/>
    </source>
</evidence>
<protein>
    <submittedName>
        <fullName evidence="1">Uncharacterized protein</fullName>
    </submittedName>
</protein>
<dbReference type="Proteomes" id="UP000030170">
    <property type="component" value="Unassembled WGS sequence"/>
</dbReference>
<gene>
    <name evidence="1" type="ORF">DO97_04795</name>
</gene>
<comment type="caution">
    <text evidence="1">The sequence shown here is derived from an EMBL/GenBank/DDBJ whole genome shotgun (WGS) entry which is preliminary data.</text>
</comment>
<keyword evidence="2" id="KW-1185">Reference proteome</keyword>